<evidence type="ECO:0000313" key="3">
    <source>
        <dbReference type="Proteomes" id="UP000301870"/>
    </source>
</evidence>
<feature type="signal peptide" evidence="2">
    <location>
        <begin position="1"/>
        <end position="36"/>
    </location>
</feature>
<sequence>MVISKQSASVSRVSNFGKMKCSALLLVLMLCVLSDAYKERHRTKHLHSRRANSKKQNTPPHCTQVTKDTDYQSRYKYDYPVAYIQPGQHEAYQQLFCVNPPTVNKAVTTVCDWAAPPQVQFTLGDEYMHVVRQDPTGRFLGNAVIRTYQLCNHNRTFTTASVNSSAVTITDV</sequence>
<feature type="compositionally biased region" description="Basic residues" evidence="1">
    <location>
        <begin position="43"/>
        <end position="53"/>
    </location>
</feature>
<evidence type="ECO:0000256" key="1">
    <source>
        <dbReference type="SAM" id="MobiDB-lite"/>
    </source>
</evidence>
<dbReference type="OrthoDB" id="7401204at2759"/>
<keyword evidence="3" id="KW-1185">Reference proteome</keyword>
<dbReference type="AlphaFoldDB" id="A0A9J7IK98"/>
<accession>A0A9J7IK98</accession>
<keyword evidence="2" id="KW-0732">Signal</keyword>
<feature type="chain" id="PRO_5039910447" evidence="2">
    <location>
        <begin position="37"/>
        <end position="172"/>
    </location>
</feature>
<dbReference type="GeneID" id="111350440"/>
<name>A0A9J7IK98_SPOLT</name>
<dbReference type="Proteomes" id="UP000301870">
    <property type="component" value="Chromosome 11"/>
</dbReference>
<evidence type="ECO:0000256" key="2">
    <source>
        <dbReference type="SAM" id="SignalP"/>
    </source>
</evidence>
<proteinExistence type="predicted"/>
<gene>
    <name evidence="4" type="primary">LOC111350440</name>
</gene>
<protein>
    <submittedName>
        <fullName evidence="4">Uncharacterized protein LOC111350440</fullName>
    </submittedName>
</protein>
<reference evidence="4" key="1">
    <citation type="submission" date="2025-08" db="UniProtKB">
        <authorList>
            <consortium name="RefSeq"/>
        </authorList>
    </citation>
    <scope>IDENTIFICATION</scope>
    <source>
        <strain evidence="4">Ishihara</strain>
        <tissue evidence="4">Whole body</tissue>
    </source>
</reference>
<evidence type="ECO:0000313" key="4">
    <source>
        <dbReference type="RefSeq" id="XP_022817798.1"/>
    </source>
</evidence>
<organism evidence="3 4">
    <name type="scientific">Spodoptera litura</name>
    <name type="common">Asian cotton leafworm</name>
    <dbReference type="NCBI Taxonomy" id="69820"/>
    <lineage>
        <taxon>Eukaryota</taxon>
        <taxon>Metazoa</taxon>
        <taxon>Ecdysozoa</taxon>
        <taxon>Arthropoda</taxon>
        <taxon>Hexapoda</taxon>
        <taxon>Insecta</taxon>
        <taxon>Pterygota</taxon>
        <taxon>Neoptera</taxon>
        <taxon>Endopterygota</taxon>
        <taxon>Lepidoptera</taxon>
        <taxon>Glossata</taxon>
        <taxon>Ditrysia</taxon>
        <taxon>Noctuoidea</taxon>
        <taxon>Noctuidae</taxon>
        <taxon>Amphipyrinae</taxon>
        <taxon>Spodoptera</taxon>
    </lineage>
</organism>
<feature type="compositionally biased region" description="Polar residues" evidence="1">
    <location>
        <begin position="54"/>
        <end position="66"/>
    </location>
</feature>
<dbReference type="KEGG" id="sliu:111350440"/>
<dbReference type="RefSeq" id="XP_022817798.1">
    <property type="nucleotide sequence ID" value="XM_022962030.1"/>
</dbReference>
<feature type="region of interest" description="Disordered" evidence="1">
    <location>
        <begin position="43"/>
        <end position="66"/>
    </location>
</feature>